<sequence>MNLRGQLHATERLRNLTLAMLALVFLFSTSLFAQTAGSASVAGVVTDPTGATVPAAKVTLTNSETGTSRSTVTDDSGIYSLPNVPVGPYALSVTATGFSGYIQHGVLEVGNNIQINATLKLGASDVQIEVDASQAGGALETETSSYKQVIDQARITEMPLNGRQATQLILVSGGAVTAPTGDLVGSKTYATSTVIAVAGSQGNYNNYTLDGGSHTDTFTNTNLPYPFPDALREFSVESNSLPARAGLHPGALVNVVTLSGTNQWHGTAFDFIRNNIINATNFFSSAKDTLKRNQFGGTLGGKILKDKLFVFGGYQGTRNRQVGNATGYCIPTAAELAGDFSQMGTAATGSNCGINAANITDPISGANISATRMLTSVSELSPQAIALTKYLPLSQADQYGFIRIALPANYSEDQYIGRVDYTLNAKHSMFARYYLTNYNAPAYYSPTNLLLTTSAGNDERVQSFTFGETFIVTPTLVNTFHGTYARRRDTRGPTAGGINANTIGANLFTYVPADLRLTVTNGFSVGCGTCSPGFFNTNTEDFSDDIDYLRGKHAFAAGVELVRTGDNTSSGYLQNGNYSFSGLNSGVTNPTTGVTATGEGMIDFLTGQMNAFSQSRAQQTTYRQTIFGMYAQDTWHASPRLTLAVGLRWEPNLFQQDKFGRGSSFSMADFIAGKHSTVFPNAPAGSSFFGDAGVPKSFTDNRLANFSPRLGVTYDPFGKGKTVFRLGGAIMYDSPGLFATQRLTSNPPYTDEIDQTGKISLANPYASYPGGDPFPGVFPPNSSATFPTNTLYIVIPRHIQTPTVNQWTASVQQDLGAGWNMSLSYLGNKNSHLWLGKAVNPAVYIPGTSTGVTGSCGALTPTTGLPAAGKLCSSTANANNRTVLSLINPAQGAYYSPTMTSVDDGANSSYNGVIVAVQHRMSHNFSFLANYTWSHCIASGDANGDVSAPVYENPANPRGDRANCGFDIRHIFNTTFIARSNFKSLHGFTGALVNDWEIAPLVRILSGAPINVTTGQDVSLNSQGLDRPNLVNASIVYNGGKITQKNTATGFYLTKAAFAAQPAGTFGNLGRNAFHGPNYYDIDASINRTFPVYDRLKLNMRLEVFNLANHPFFNTFSTALNSATFGYATAANDPRIFQAAAKFTF</sequence>
<name>A0A239M7I9_9BACT</name>
<keyword evidence="7" id="KW-0732">Signal</keyword>
<dbReference type="InterPro" id="IPR010917">
    <property type="entry name" value="TonB_rcpt_CS"/>
</dbReference>
<feature type="domain" description="TonB-dependent transporter Oar-like beta-barrel" evidence="8">
    <location>
        <begin position="256"/>
        <end position="1138"/>
    </location>
</feature>
<comment type="subcellular location">
    <subcellularLocation>
        <location evidence="1">Cell outer membrane</location>
        <topology evidence="1">Multi-pass membrane protein</topology>
    </subcellularLocation>
</comment>
<evidence type="ECO:0000256" key="4">
    <source>
        <dbReference type="ARBA" id="ARBA00022692"/>
    </source>
</evidence>
<keyword evidence="2" id="KW-0813">Transport</keyword>
<dbReference type="Gene3D" id="2.40.170.20">
    <property type="entry name" value="TonB-dependent receptor, beta-barrel domain"/>
    <property type="match status" value="1"/>
</dbReference>
<feature type="signal peptide" evidence="7">
    <location>
        <begin position="1"/>
        <end position="33"/>
    </location>
</feature>
<dbReference type="GO" id="GO:0015344">
    <property type="term" value="F:siderophore uptake transmembrane transporter activity"/>
    <property type="evidence" value="ECO:0007669"/>
    <property type="project" value="TreeGrafter"/>
</dbReference>
<dbReference type="Gene3D" id="2.60.40.1120">
    <property type="entry name" value="Carboxypeptidase-like, regulatory domain"/>
    <property type="match status" value="1"/>
</dbReference>
<dbReference type="SUPFAM" id="SSF56935">
    <property type="entry name" value="Porins"/>
    <property type="match status" value="1"/>
</dbReference>
<evidence type="ECO:0000256" key="3">
    <source>
        <dbReference type="ARBA" id="ARBA00022452"/>
    </source>
</evidence>
<keyword evidence="3" id="KW-1134">Transmembrane beta strand</keyword>
<dbReference type="GO" id="GO:0044718">
    <property type="term" value="P:siderophore transmembrane transport"/>
    <property type="evidence" value="ECO:0007669"/>
    <property type="project" value="TreeGrafter"/>
</dbReference>
<proteinExistence type="predicted"/>
<dbReference type="SUPFAM" id="SSF49452">
    <property type="entry name" value="Starch-binding domain-like"/>
    <property type="match status" value="1"/>
</dbReference>
<accession>A0A239M7I9</accession>
<evidence type="ECO:0000313" key="9">
    <source>
        <dbReference type="EMBL" id="SNT38696.1"/>
    </source>
</evidence>
<keyword evidence="10" id="KW-1185">Reference proteome</keyword>
<dbReference type="InterPro" id="IPR036942">
    <property type="entry name" value="Beta-barrel_TonB_sf"/>
</dbReference>
<dbReference type="GO" id="GO:0009279">
    <property type="term" value="C:cell outer membrane"/>
    <property type="evidence" value="ECO:0007669"/>
    <property type="project" value="UniProtKB-SubCell"/>
</dbReference>
<dbReference type="PANTHER" id="PTHR30069">
    <property type="entry name" value="TONB-DEPENDENT OUTER MEMBRANE RECEPTOR"/>
    <property type="match status" value="1"/>
</dbReference>
<dbReference type="InterPro" id="IPR039426">
    <property type="entry name" value="TonB-dep_rcpt-like"/>
</dbReference>
<dbReference type="AlphaFoldDB" id="A0A239M7I9"/>
<keyword evidence="4" id="KW-0812">Transmembrane</keyword>
<evidence type="ECO:0000256" key="7">
    <source>
        <dbReference type="SAM" id="SignalP"/>
    </source>
</evidence>
<gene>
    <name evidence="9" type="ORF">SAMN05421770_11074</name>
</gene>
<keyword evidence="9" id="KW-0121">Carboxypeptidase</keyword>
<evidence type="ECO:0000313" key="10">
    <source>
        <dbReference type="Proteomes" id="UP000198356"/>
    </source>
</evidence>
<keyword evidence="6" id="KW-0998">Cell outer membrane</keyword>
<evidence type="ECO:0000256" key="5">
    <source>
        <dbReference type="ARBA" id="ARBA00023136"/>
    </source>
</evidence>
<dbReference type="PROSITE" id="PS01156">
    <property type="entry name" value="TONB_DEPENDENT_REC_2"/>
    <property type="match status" value="1"/>
</dbReference>
<dbReference type="Pfam" id="PF25183">
    <property type="entry name" value="OMP_b-brl_4"/>
    <property type="match status" value="1"/>
</dbReference>
<protein>
    <submittedName>
        <fullName evidence="9">Carboxypeptidase regulatory-like domain-containing protein</fullName>
    </submittedName>
</protein>
<dbReference type="InterPro" id="IPR013784">
    <property type="entry name" value="Carb-bd-like_fold"/>
</dbReference>
<evidence type="ECO:0000256" key="6">
    <source>
        <dbReference type="ARBA" id="ARBA00023237"/>
    </source>
</evidence>
<evidence type="ECO:0000256" key="1">
    <source>
        <dbReference type="ARBA" id="ARBA00004571"/>
    </source>
</evidence>
<dbReference type="Pfam" id="PF13620">
    <property type="entry name" value="CarboxypepD_reg"/>
    <property type="match status" value="1"/>
</dbReference>
<keyword evidence="9" id="KW-0645">Protease</keyword>
<dbReference type="RefSeq" id="WP_089410175.1">
    <property type="nucleotide sequence ID" value="NZ_FZOU01000010.1"/>
</dbReference>
<keyword evidence="5" id="KW-0472">Membrane</keyword>
<dbReference type="InterPro" id="IPR057601">
    <property type="entry name" value="Oar-like_b-barrel"/>
</dbReference>
<dbReference type="OrthoDB" id="97893at2"/>
<feature type="chain" id="PRO_5013099774" evidence="7">
    <location>
        <begin position="34"/>
        <end position="1145"/>
    </location>
</feature>
<organism evidence="9 10">
    <name type="scientific">Granulicella rosea</name>
    <dbReference type="NCBI Taxonomy" id="474952"/>
    <lineage>
        <taxon>Bacteria</taxon>
        <taxon>Pseudomonadati</taxon>
        <taxon>Acidobacteriota</taxon>
        <taxon>Terriglobia</taxon>
        <taxon>Terriglobales</taxon>
        <taxon>Acidobacteriaceae</taxon>
        <taxon>Granulicella</taxon>
    </lineage>
</organism>
<dbReference type="GO" id="GO:0030246">
    <property type="term" value="F:carbohydrate binding"/>
    <property type="evidence" value="ECO:0007669"/>
    <property type="project" value="InterPro"/>
</dbReference>
<dbReference type="GO" id="GO:0004180">
    <property type="term" value="F:carboxypeptidase activity"/>
    <property type="evidence" value="ECO:0007669"/>
    <property type="project" value="UniProtKB-KW"/>
</dbReference>
<dbReference type="PANTHER" id="PTHR30069:SF46">
    <property type="entry name" value="OAR PROTEIN"/>
    <property type="match status" value="1"/>
</dbReference>
<evidence type="ECO:0000256" key="2">
    <source>
        <dbReference type="ARBA" id="ARBA00022448"/>
    </source>
</evidence>
<evidence type="ECO:0000259" key="8">
    <source>
        <dbReference type="Pfam" id="PF25183"/>
    </source>
</evidence>
<dbReference type="EMBL" id="FZOU01000010">
    <property type="protein sequence ID" value="SNT38696.1"/>
    <property type="molecule type" value="Genomic_DNA"/>
</dbReference>
<reference evidence="9 10" key="1">
    <citation type="submission" date="2017-06" db="EMBL/GenBank/DDBJ databases">
        <authorList>
            <person name="Kim H.J."/>
            <person name="Triplett B.A."/>
        </authorList>
    </citation>
    <scope>NUCLEOTIDE SEQUENCE [LARGE SCALE GENOMIC DNA]</scope>
    <source>
        <strain evidence="9 10">DSM 18704</strain>
    </source>
</reference>
<keyword evidence="9" id="KW-0378">Hydrolase</keyword>
<dbReference type="Proteomes" id="UP000198356">
    <property type="component" value="Unassembled WGS sequence"/>
</dbReference>